<evidence type="ECO:0008006" key="4">
    <source>
        <dbReference type="Google" id="ProtNLM"/>
    </source>
</evidence>
<feature type="transmembrane region" description="Helical" evidence="1">
    <location>
        <begin position="84"/>
        <end position="106"/>
    </location>
</feature>
<feature type="transmembrane region" description="Helical" evidence="1">
    <location>
        <begin position="155"/>
        <end position="174"/>
    </location>
</feature>
<organism evidence="2 3">
    <name type="scientific">Kitasatospora kazusensis</name>
    <dbReference type="NCBI Taxonomy" id="407974"/>
    <lineage>
        <taxon>Bacteria</taxon>
        <taxon>Bacillati</taxon>
        <taxon>Actinomycetota</taxon>
        <taxon>Actinomycetes</taxon>
        <taxon>Kitasatosporales</taxon>
        <taxon>Streptomycetaceae</taxon>
        <taxon>Kitasatospora</taxon>
    </lineage>
</organism>
<proteinExistence type="predicted"/>
<comment type="caution">
    <text evidence="2">The sequence shown here is derived from an EMBL/GenBank/DDBJ whole genome shotgun (WGS) entry which is preliminary data.</text>
</comment>
<keyword evidence="1" id="KW-0812">Transmembrane</keyword>
<dbReference type="EMBL" id="BAAANT010000020">
    <property type="protein sequence ID" value="GAA2146956.1"/>
    <property type="molecule type" value="Genomic_DNA"/>
</dbReference>
<dbReference type="RefSeq" id="WP_344466389.1">
    <property type="nucleotide sequence ID" value="NZ_BAAANT010000020.1"/>
</dbReference>
<gene>
    <name evidence="2" type="ORF">GCM10009760_37270</name>
</gene>
<evidence type="ECO:0000256" key="1">
    <source>
        <dbReference type="SAM" id="Phobius"/>
    </source>
</evidence>
<keyword evidence="1" id="KW-1133">Transmembrane helix</keyword>
<keyword evidence="3" id="KW-1185">Reference proteome</keyword>
<dbReference type="Proteomes" id="UP001422759">
    <property type="component" value="Unassembled WGS sequence"/>
</dbReference>
<keyword evidence="1" id="KW-0472">Membrane</keyword>
<evidence type="ECO:0000313" key="3">
    <source>
        <dbReference type="Proteomes" id="UP001422759"/>
    </source>
</evidence>
<evidence type="ECO:0000313" key="2">
    <source>
        <dbReference type="EMBL" id="GAA2146956.1"/>
    </source>
</evidence>
<accession>A0ABN2ZU62</accession>
<feature type="transmembrane region" description="Helical" evidence="1">
    <location>
        <begin position="194"/>
        <end position="218"/>
    </location>
</feature>
<sequence length="224" mass="22638">MTHLIRYQLELLLRSQRWLPPFLTYALLMVLGISAGESLLGAYGFGTAMLLPVTAWYVRCTATGEPAAARACLGAAAGQPRTHLAALLAALLAGLALGTAGLLAVWAVSGRTTLPPQAEVPLPQVLLAGLLGTVVCVLLGAAVGALCTRPVLLRAQYGIPAALGASVLVLAAPGSPANAVVRALITASRTARVAFPWAALAESAAGAALVFAGAALFAGRRAAD</sequence>
<protein>
    <recommendedName>
        <fullName evidence="4">ABC transporter</fullName>
    </recommendedName>
</protein>
<feature type="transmembrane region" description="Helical" evidence="1">
    <location>
        <begin position="22"/>
        <end position="45"/>
    </location>
</feature>
<name>A0ABN2ZU62_9ACTN</name>
<feature type="transmembrane region" description="Helical" evidence="1">
    <location>
        <begin position="126"/>
        <end position="148"/>
    </location>
</feature>
<reference evidence="2 3" key="1">
    <citation type="journal article" date="2019" name="Int. J. Syst. Evol. Microbiol.">
        <title>The Global Catalogue of Microorganisms (GCM) 10K type strain sequencing project: providing services to taxonomists for standard genome sequencing and annotation.</title>
        <authorList>
            <consortium name="The Broad Institute Genomics Platform"/>
            <consortium name="The Broad Institute Genome Sequencing Center for Infectious Disease"/>
            <person name="Wu L."/>
            <person name="Ma J."/>
        </authorList>
    </citation>
    <scope>NUCLEOTIDE SEQUENCE [LARGE SCALE GENOMIC DNA]</scope>
    <source>
        <strain evidence="2 3">JCM 14560</strain>
    </source>
</reference>